<dbReference type="FunFam" id="1.10.510.10:FF:000956">
    <property type="entry name" value="CAMK family protein kinase"/>
    <property type="match status" value="1"/>
</dbReference>
<dbReference type="VEuPathDB" id="TrichDB:TRFO_10267"/>
<evidence type="ECO:0000259" key="7">
    <source>
        <dbReference type="PROSITE" id="PS50011"/>
    </source>
</evidence>
<dbReference type="Gene3D" id="1.10.510.10">
    <property type="entry name" value="Transferase(Phosphotransferase) domain 1"/>
    <property type="match status" value="1"/>
</dbReference>
<evidence type="ECO:0000256" key="1">
    <source>
        <dbReference type="ARBA" id="ARBA00022679"/>
    </source>
</evidence>
<keyword evidence="9" id="KW-1185">Reference proteome</keyword>
<keyword evidence="4 5" id="KW-0067">ATP-binding</keyword>
<dbReference type="OrthoDB" id="377346at2759"/>
<dbReference type="InterPro" id="IPR011009">
    <property type="entry name" value="Kinase-like_dom_sf"/>
</dbReference>
<organism evidence="8 9">
    <name type="scientific">Tritrichomonas foetus</name>
    <dbReference type="NCBI Taxonomy" id="1144522"/>
    <lineage>
        <taxon>Eukaryota</taxon>
        <taxon>Metamonada</taxon>
        <taxon>Parabasalia</taxon>
        <taxon>Tritrichomonadida</taxon>
        <taxon>Tritrichomonadidae</taxon>
        <taxon>Tritrichomonas</taxon>
    </lineage>
</organism>
<keyword evidence="1" id="KW-0808">Transferase</keyword>
<dbReference type="GO" id="GO:0005776">
    <property type="term" value="C:autophagosome"/>
    <property type="evidence" value="ECO:0007669"/>
    <property type="project" value="TreeGrafter"/>
</dbReference>
<dbReference type="PANTHER" id="PTHR24348">
    <property type="entry name" value="SERINE/THREONINE-PROTEIN KINASE UNC-51-RELATED"/>
    <property type="match status" value="1"/>
</dbReference>
<dbReference type="RefSeq" id="XP_068349001.1">
    <property type="nucleotide sequence ID" value="XM_068495346.1"/>
</dbReference>
<keyword evidence="3 8" id="KW-0418">Kinase</keyword>
<dbReference type="FunFam" id="3.30.200.20:FF:000042">
    <property type="entry name" value="Aurora kinase A"/>
    <property type="match status" value="1"/>
</dbReference>
<dbReference type="Proteomes" id="UP000179807">
    <property type="component" value="Unassembled WGS sequence"/>
</dbReference>
<sequence>MTSTTAIKHPESLLKCVGSFVFRGFLGEGAFSSVYLTYDLETCDYYACKVIPKKNLSHHSNAKSIVKNEVSIWKKVSHQSIVKLISFQEDDENYYMFLEYCPNGDLFNLITQTSHIRESQAQKIVKSIVDALHVLHSNNIAHRDLKPENILFDKFGNAKLTDFGLSVDLEDKILTSTPCGSIGYTAPECIQRKIYDAKKCDMWLLGVVVYAVVAQRLPWKSENPTILLHEIFSTKPPMPSGISNECRNFISSLMKIDPKQRMTIDDCLKHPWIQSSIKTTAQSGLHQYASTNERTSITLRGNINIHEKHSKASKNNKLNKNVKHNVQSLSPKRFLGLCDKVANHKINYRKRGNVGDLGIKNESNVFNQDNKKIKFRFPIFSKK</sequence>
<dbReference type="PROSITE" id="PS00108">
    <property type="entry name" value="PROTEIN_KINASE_ST"/>
    <property type="match status" value="1"/>
</dbReference>
<dbReference type="EMBL" id="MLAK01001215">
    <property type="protein sequence ID" value="OHS95864.1"/>
    <property type="molecule type" value="Genomic_DNA"/>
</dbReference>
<dbReference type="GeneID" id="94830050"/>
<feature type="binding site" evidence="5">
    <location>
        <position position="54"/>
    </location>
    <ligand>
        <name>ATP</name>
        <dbReference type="ChEBI" id="CHEBI:30616"/>
    </ligand>
</feature>
<evidence type="ECO:0000313" key="9">
    <source>
        <dbReference type="Proteomes" id="UP000179807"/>
    </source>
</evidence>
<proteinExistence type="inferred from homology"/>
<dbReference type="InterPro" id="IPR045269">
    <property type="entry name" value="Atg1-like"/>
</dbReference>
<dbReference type="PROSITE" id="PS50011">
    <property type="entry name" value="PROTEIN_KINASE_DOM"/>
    <property type="match status" value="1"/>
</dbReference>
<dbReference type="GO" id="GO:0000045">
    <property type="term" value="P:autophagosome assembly"/>
    <property type="evidence" value="ECO:0007669"/>
    <property type="project" value="TreeGrafter"/>
</dbReference>
<reference evidence="8" key="1">
    <citation type="submission" date="2016-10" db="EMBL/GenBank/DDBJ databases">
        <authorList>
            <person name="Benchimol M."/>
            <person name="Almeida L.G."/>
            <person name="Vasconcelos A.T."/>
            <person name="Perreira-Neves A."/>
            <person name="Rosa I.A."/>
            <person name="Tasca T."/>
            <person name="Bogo M.R."/>
            <person name="de Souza W."/>
        </authorList>
    </citation>
    <scope>NUCLEOTIDE SEQUENCE [LARGE SCALE GENOMIC DNA]</scope>
    <source>
        <strain evidence="8">K</strain>
    </source>
</reference>
<dbReference type="PROSITE" id="PS00107">
    <property type="entry name" value="PROTEIN_KINASE_ATP"/>
    <property type="match status" value="1"/>
</dbReference>
<evidence type="ECO:0000256" key="4">
    <source>
        <dbReference type="ARBA" id="ARBA00022840"/>
    </source>
</evidence>
<feature type="domain" description="Protein kinase" evidence="7">
    <location>
        <begin position="20"/>
        <end position="273"/>
    </location>
</feature>
<dbReference type="InterPro" id="IPR000719">
    <property type="entry name" value="Prot_kinase_dom"/>
</dbReference>
<dbReference type="InterPro" id="IPR017441">
    <property type="entry name" value="Protein_kinase_ATP_BS"/>
</dbReference>
<gene>
    <name evidence="8" type="ORF">TRFO_10267</name>
</gene>
<evidence type="ECO:0000256" key="5">
    <source>
        <dbReference type="PROSITE-ProRule" id="PRU10141"/>
    </source>
</evidence>
<dbReference type="SUPFAM" id="SSF56112">
    <property type="entry name" value="Protein kinase-like (PK-like)"/>
    <property type="match status" value="1"/>
</dbReference>
<keyword evidence="6" id="KW-0723">Serine/threonine-protein kinase</keyword>
<name>A0A1J4J9N0_9EUKA</name>
<accession>A0A1J4J9N0</accession>
<evidence type="ECO:0000256" key="6">
    <source>
        <dbReference type="RuleBase" id="RU000304"/>
    </source>
</evidence>
<dbReference type="GO" id="GO:0010506">
    <property type="term" value="P:regulation of autophagy"/>
    <property type="evidence" value="ECO:0007669"/>
    <property type="project" value="InterPro"/>
</dbReference>
<keyword evidence="2 5" id="KW-0547">Nucleotide-binding</keyword>
<comment type="caution">
    <text evidence="8">The sequence shown here is derived from an EMBL/GenBank/DDBJ whole genome shotgun (WGS) entry which is preliminary data.</text>
</comment>
<protein>
    <submittedName>
        <fullName evidence="8">Calcium/calmodulin-dependent protein kinase type 1D</fullName>
    </submittedName>
</protein>
<dbReference type="Pfam" id="PF00069">
    <property type="entry name" value="Pkinase"/>
    <property type="match status" value="1"/>
</dbReference>
<dbReference type="GO" id="GO:0005524">
    <property type="term" value="F:ATP binding"/>
    <property type="evidence" value="ECO:0007669"/>
    <property type="project" value="UniProtKB-UniRule"/>
</dbReference>
<evidence type="ECO:0000313" key="8">
    <source>
        <dbReference type="EMBL" id="OHS95864.1"/>
    </source>
</evidence>
<dbReference type="SMART" id="SM00220">
    <property type="entry name" value="S_TKc"/>
    <property type="match status" value="1"/>
</dbReference>
<dbReference type="GO" id="GO:0000407">
    <property type="term" value="C:phagophore assembly site"/>
    <property type="evidence" value="ECO:0007669"/>
    <property type="project" value="TreeGrafter"/>
</dbReference>
<comment type="similarity">
    <text evidence="6">Belongs to the protein kinase superfamily.</text>
</comment>
<evidence type="ECO:0000256" key="3">
    <source>
        <dbReference type="ARBA" id="ARBA00022777"/>
    </source>
</evidence>
<evidence type="ECO:0000256" key="2">
    <source>
        <dbReference type="ARBA" id="ARBA00022741"/>
    </source>
</evidence>
<dbReference type="GO" id="GO:0005829">
    <property type="term" value="C:cytosol"/>
    <property type="evidence" value="ECO:0007669"/>
    <property type="project" value="TreeGrafter"/>
</dbReference>
<dbReference type="GO" id="GO:0016020">
    <property type="term" value="C:membrane"/>
    <property type="evidence" value="ECO:0007669"/>
    <property type="project" value="TreeGrafter"/>
</dbReference>
<dbReference type="AlphaFoldDB" id="A0A1J4J9N0"/>
<dbReference type="InterPro" id="IPR008271">
    <property type="entry name" value="Ser/Thr_kinase_AS"/>
</dbReference>
<dbReference type="GO" id="GO:0004674">
    <property type="term" value="F:protein serine/threonine kinase activity"/>
    <property type="evidence" value="ECO:0007669"/>
    <property type="project" value="UniProtKB-KW"/>
</dbReference>
<dbReference type="PANTHER" id="PTHR24348:SF22">
    <property type="entry name" value="NON-SPECIFIC SERINE_THREONINE PROTEIN KINASE"/>
    <property type="match status" value="1"/>
</dbReference>